<dbReference type="GO" id="GO:0003700">
    <property type="term" value="F:DNA-binding transcription factor activity"/>
    <property type="evidence" value="ECO:0007669"/>
    <property type="project" value="InterPro"/>
</dbReference>
<dbReference type="Gene3D" id="3.40.190.290">
    <property type="match status" value="1"/>
</dbReference>
<gene>
    <name evidence="6" type="ORF">SAMN05216598_4961</name>
</gene>
<keyword evidence="3" id="KW-0238">DNA-binding</keyword>
<dbReference type="Proteomes" id="UP000199524">
    <property type="component" value="Chromosome I"/>
</dbReference>
<sequence>MDLVQLEIFKAVAEQGSISAAAQLIHRVPSNLTTRIKQLEQDLGVELFIREKSRLRLSPAGWSFLDYARRILDLVAEARLTVSGEEPQGPFSLGSLESTAAVRIPALLAAYNQQYAKVELDLSTGPSGTMIEGVLSGRLVAAFVDGPILHPTLEGVAVFDEEMVIIAPLQHAPITRGADVNGESIYAFRANCSYRHHFERWFSHDAAVPGKIFEMESYHGMLACVSAGAGLAMMPRSMLESMPGCSTVSVWPMSPDFRFLQTWLIWRRGTVSQNLSVFVQLLEDLRAPAQPDPCTQG</sequence>
<evidence type="ECO:0000256" key="1">
    <source>
        <dbReference type="ARBA" id="ARBA00009437"/>
    </source>
</evidence>
<dbReference type="NCBIfam" id="NF047711">
    <property type="entry name" value="PutUtilRegPtrR"/>
    <property type="match status" value="1"/>
</dbReference>
<dbReference type="SUPFAM" id="SSF53850">
    <property type="entry name" value="Periplasmic binding protein-like II"/>
    <property type="match status" value="1"/>
</dbReference>
<dbReference type="PANTHER" id="PTHR30126">
    <property type="entry name" value="HTH-TYPE TRANSCRIPTIONAL REGULATOR"/>
    <property type="match status" value="1"/>
</dbReference>
<evidence type="ECO:0000313" key="6">
    <source>
        <dbReference type="EMBL" id="SDT30901.1"/>
    </source>
</evidence>
<dbReference type="CDD" id="cd08442">
    <property type="entry name" value="PBP2_YofA_SoxR_like"/>
    <property type="match status" value="1"/>
</dbReference>
<dbReference type="PROSITE" id="PS50931">
    <property type="entry name" value="HTH_LYSR"/>
    <property type="match status" value="1"/>
</dbReference>
<proteinExistence type="inferred from homology"/>
<evidence type="ECO:0000256" key="3">
    <source>
        <dbReference type="ARBA" id="ARBA00023125"/>
    </source>
</evidence>
<dbReference type="Pfam" id="PF03466">
    <property type="entry name" value="LysR_substrate"/>
    <property type="match status" value="1"/>
</dbReference>
<dbReference type="GeneID" id="300209824"/>
<dbReference type="RefSeq" id="WP_090210999.1">
    <property type="nucleotide sequence ID" value="NZ_LT629777.1"/>
</dbReference>
<dbReference type="Gene3D" id="1.10.10.10">
    <property type="entry name" value="Winged helix-like DNA-binding domain superfamily/Winged helix DNA-binding domain"/>
    <property type="match status" value="1"/>
</dbReference>
<dbReference type="AlphaFoldDB" id="A0A1H1ZAV3"/>
<dbReference type="GO" id="GO:0000976">
    <property type="term" value="F:transcription cis-regulatory region binding"/>
    <property type="evidence" value="ECO:0007669"/>
    <property type="project" value="TreeGrafter"/>
</dbReference>
<dbReference type="Pfam" id="PF00126">
    <property type="entry name" value="HTH_1"/>
    <property type="match status" value="1"/>
</dbReference>
<dbReference type="FunFam" id="1.10.10.10:FF:000001">
    <property type="entry name" value="LysR family transcriptional regulator"/>
    <property type="match status" value="1"/>
</dbReference>
<feature type="domain" description="HTH lysR-type" evidence="5">
    <location>
        <begin position="1"/>
        <end position="58"/>
    </location>
</feature>
<comment type="similarity">
    <text evidence="1">Belongs to the LysR transcriptional regulatory family.</text>
</comment>
<organism evidence="6 7">
    <name type="scientific">Pseudomonas asplenii</name>
    <dbReference type="NCBI Taxonomy" id="53407"/>
    <lineage>
        <taxon>Bacteria</taxon>
        <taxon>Pseudomonadati</taxon>
        <taxon>Pseudomonadota</taxon>
        <taxon>Gammaproteobacteria</taxon>
        <taxon>Pseudomonadales</taxon>
        <taxon>Pseudomonadaceae</taxon>
        <taxon>Pseudomonas</taxon>
    </lineage>
</organism>
<dbReference type="SUPFAM" id="SSF46785">
    <property type="entry name" value="Winged helix' DNA-binding domain"/>
    <property type="match status" value="1"/>
</dbReference>
<evidence type="ECO:0000313" key="7">
    <source>
        <dbReference type="Proteomes" id="UP000199524"/>
    </source>
</evidence>
<dbReference type="InterPro" id="IPR000847">
    <property type="entry name" value="LysR_HTH_N"/>
</dbReference>
<keyword evidence="7" id="KW-1185">Reference proteome</keyword>
<evidence type="ECO:0000259" key="5">
    <source>
        <dbReference type="PROSITE" id="PS50931"/>
    </source>
</evidence>
<name>A0A1H1ZAV3_9PSED</name>
<dbReference type="PANTHER" id="PTHR30126:SF40">
    <property type="entry name" value="HTH-TYPE TRANSCRIPTIONAL REGULATOR GLTR"/>
    <property type="match status" value="1"/>
</dbReference>
<dbReference type="InterPro" id="IPR005119">
    <property type="entry name" value="LysR_subst-bd"/>
</dbReference>
<protein>
    <submittedName>
        <fullName evidence="6">Transcriptional regulator, LysR family</fullName>
    </submittedName>
</protein>
<evidence type="ECO:0000256" key="2">
    <source>
        <dbReference type="ARBA" id="ARBA00023015"/>
    </source>
</evidence>
<dbReference type="InterPro" id="IPR036390">
    <property type="entry name" value="WH_DNA-bd_sf"/>
</dbReference>
<dbReference type="InterPro" id="IPR036388">
    <property type="entry name" value="WH-like_DNA-bd_sf"/>
</dbReference>
<evidence type="ECO:0000256" key="4">
    <source>
        <dbReference type="ARBA" id="ARBA00023163"/>
    </source>
</evidence>
<accession>A0A1H1ZAV3</accession>
<keyword evidence="4" id="KW-0804">Transcription</keyword>
<keyword evidence="2" id="KW-0805">Transcription regulation</keyword>
<reference evidence="7" key="1">
    <citation type="submission" date="2016-10" db="EMBL/GenBank/DDBJ databases">
        <authorList>
            <person name="Varghese N."/>
            <person name="Submissions S."/>
        </authorList>
    </citation>
    <scope>NUCLEOTIDE SEQUENCE [LARGE SCALE GENOMIC DNA]</scope>
    <source>
        <strain evidence="7">ATCC 23835</strain>
    </source>
</reference>
<dbReference type="EMBL" id="LT629777">
    <property type="protein sequence ID" value="SDT30901.1"/>
    <property type="molecule type" value="Genomic_DNA"/>
</dbReference>